<dbReference type="GO" id="GO:0042393">
    <property type="term" value="F:histone binding"/>
    <property type="evidence" value="ECO:0007669"/>
    <property type="project" value="TreeGrafter"/>
</dbReference>
<evidence type="ECO:0000256" key="4">
    <source>
        <dbReference type="SAM" id="MobiDB-lite"/>
    </source>
</evidence>
<dbReference type="InterPro" id="IPR011993">
    <property type="entry name" value="PH-like_dom_sf"/>
</dbReference>
<dbReference type="Proteomes" id="UP001172673">
    <property type="component" value="Unassembled WGS sequence"/>
</dbReference>
<accession>A0AA39CH30</accession>
<evidence type="ECO:0000313" key="7">
    <source>
        <dbReference type="Proteomes" id="UP001172673"/>
    </source>
</evidence>
<dbReference type="InterPro" id="IPR050454">
    <property type="entry name" value="RTT106/SSRP1_HistChap/FACT"/>
</dbReference>
<reference evidence="6" key="1">
    <citation type="submission" date="2022-10" db="EMBL/GenBank/DDBJ databases">
        <title>Culturing micro-colonial fungi from biological soil crusts in the Mojave desert and describing Neophaeococcomyces mojavensis, and introducing the new genera and species Taxawa tesnikishii.</title>
        <authorList>
            <person name="Kurbessoian T."/>
            <person name="Stajich J.E."/>
        </authorList>
    </citation>
    <scope>NUCLEOTIDE SEQUENCE</scope>
    <source>
        <strain evidence="6">TK_41</strain>
    </source>
</reference>
<comment type="caution">
    <text evidence="6">The sequence shown here is derived from an EMBL/GenBank/DDBJ whole genome shotgun (WGS) entry which is preliminary data.</text>
</comment>
<gene>
    <name evidence="6" type="ORF">H2200_007952</name>
</gene>
<evidence type="ECO:0000256" key="2">
    <source>
        <dbReference type="ARBA" id="ARBA00037550"/>
    </source>
</evidence>
<dbReference type="Gene3D" id="2.30.29.30">
    <property type="entry name" value="Pleckstrin-homology domain (PH domain)/Phosphotyrosine-binding domain (PTB)"/>
    <property type="match status" value="1"/>
</dbReference>
<dbReference type="EMBL" id="JAPDRK010000011">
    <property type="protein sequence ID" value="KAJ9607873.1"/>
    <property type="molecule type" value="Genomic_DNA"/>
</dbReference>
<evidence type="ECO:0000256" key="3">
    <source>
        <dbReference type="ARBA" id="ARBA00038654"/>
    </source>
</evidence>
<feature type="compositionally biased region" description="Acidic residues" evidence="4">
    <location>
        <begin position="376"/>
        <end position="409"/>
    </location>
</feature>
<feature type="region of interest" description="Disordered" evidence="4">
    <location>
        <begin position="344"/>
        <end position="506"/>
    </location>
</feature>
<comment type="function">
    <text evidence="2">Histones H3 and H4 chaperone involved in the nucleosome formation and heterochromatin silencing. Required for the deposition of H3K56ac-carrying H3-H4 complex onto newly-replicated DNA. Plays a role in the transcriptional regulation of the cell-cycle dependent histone genes by creating a repressive structure at the core histone gene promoter.</text>
</comment>
<dbReference type="PANTHER" id="PTHR45849">
    <property type="entry name" value="FACT COMPLEX SUBUNIT SSRP1"/>
    <property type="match status" value="1"/>
</dbReference>
<comment type="similarity">
    <text evidence="1">Belongs to the RTT106 family.</text>
</comment>
<dbReference type="Gene3D" id="2.30.29.120">
    <property type="match status" value="1"/>
</dbReference>
<feature type="compositionally biased region" description="Acidic residues" evidence="4">
    <location>
        <begin position="429"/>
        <end position="464"/>
    </location>
</feature>
<keyword evidence="7" id="KW-1185">Reference proteome</keyword>
<feature type="region of interest" description="Disordered" evidence="4">
    <location>
        <begin position="50"/>
        <end position="71"/>
    </location>
</feature>
<dbReference type="PANTHER" id="PTHR45849:SF3">
    <property type="entry name" value="HISTONE CHAPERONE RTT106"/>
    <property type="match status" value="1"/>
</dbReference>
<feature type="compositionally biased region" description="Basic and acidic residues" evidence="4">
    <location>
        <begin position="410"/>
        <end position="428"/>
    </location>
</feature>
<organism evidence="6 7">
    <name type="scientific">Cladophialophora chaetospira</name>
    <dbReference type="NCBI Taxonomy" id="386627"/>
    <lineage>
        <taxon>Eukaryota</taxon>
        <taxon>Fungi</taxon>
        <taxon>Dikarya</taxon>
        <taxon>Ascomycota</taxon>
        <taxon>Pezizomycotina</taxon>
        <taxon>Eurotiomycetes</taxon>
        <taxon>Chaetothyriomycetidae</taxon>
        <taxon>Chaetothyriales</taxon>
        <taxon>Herpotrichiellaceae</taxon>
        <taxon>Cladophialophora</taxon>
    </lineage>
</organism>
<dbReference type="SMART" id="SM01287">
    <property type="entry name" value="Rtt106"/>
    <property type="match status" value="1"/>
</dbReference>
<dbReference type="GO" id="GO:0031491">
    <property type="term" value="F:nucleosome binding"/>
    <property type="evidence" value="ECO:0007669"/>
    <property type="project" value="TreeGrafter"/>
</dbReference>
<evidence type="ECO:0000256" key="1">
    <source>
        <dbReference type="ARBA" id="ARBA00006159"/>
    </source>
</evidence>
<comment type="subunit">
    <text evidence="3">Interacts with histones H3 and H4.</text>
</comment>
<name>A0AA39CH30_9EURO</name>
<evidence type="ECO:0000259" key="5">
    <source>
        <dbReference type="SMART" id="SM01287"/>
    </source>
</evidence>
<dbReference type="Pfam" id="PF08512">
    <property type="entry name" value="Rttp106-like_middle"/>
    <property type="match status" value="1"/>
</dbReference>
<protein>
    <recommendedName>
        <fullName evidence="5">Histone chaperone RTT106/FACT complex subunit SPT16-like middle domain-containing protein</fullName>
    </recommendedName>
</protein>
<dbReference type="SUPFAM" id="SSF50729">
    <property type="entry name" value="PH domain-like"/>
    <property type="match status" value="1"/>
</dbReference>
<dbReference type="InterPro" id="IPR013719">
    <property type="entry name" value="RTT106/SPT16-like_middle_dom"/>
</dbReference>
<proteinExistence type="inferred from homology"/>
<evidence type="ECO:0000313" key="6">
    <source>
        <dbReference type="EMBL" id="KAJ9607873.1"/>
    </source>
</evidence>
<sequence length="506" mass="55933">MSGRASIDRVFASNSQLRKRIFDAIDVAPQYAPLFEDIANHCLTSQSANGTVVDEPASKKRRLPNGASLPIVGTQKDQPREVLLEARDISFSLPQRKKLHLGIAQYGTDINSKDTSFVIFTRNPSTNEVDMEVPLSQFAYALRLPVPEKAAKQYNFVLLPKSGTSTEPIIWSVNAGPLKSCSVPNAQLVEVAPGPEDVLESALGFVLRQFHISLSLPTPEEFSSATPESHRKNDKAYHVKAFRGSKDGFLFFLSNGIFFGFKKPLAFFASEDVESISYTSVLQRTFNLTISYRESGLDGADEGTVQEVEFSMLDQADFPGIDAYIKRHELQDASLADARRAKKLMHPKGTSARNAEAAGNAEEEDGRTELEKAQQELDDAEDEEEEDYNPGSDGESEGSGDSDDDDYDREYEKERKKVKGKDLVKEELGSEAEDVSVTEDEDEGEEVEGQEELDEQEDQEDVDEKDSKKPAPTVGRGDPTIASVPSHDGGWKHIQAMPDPDDEDQL</sequence>
<feature type="domain" description="Histone chaperone RTT106/FACT complex subunit SPT16-like middle" evidence="5">
    <location>
        <begin position="236"/>
        <end position="335"/>
    </location>
</feature>
<dbReference type="AlphaFoldDB" id="A0AA39CH30"/>